<feature type="transmembrane region" description="Helical" evidence="7">
    <location>
        <begin position="221"/>
        <end position="243"/>
    </location>
</feature>
<feature type="transmembrane region" description="Helical" evidence="7">
    <location>
        <begin position="535"/>
        <end position="554"/>
    </location>
</feature>
<reference evidence="9" key="1">
    <citation type="submission" date="2016-05" db="EMBL/GenBank/DDBJ databases">
        <title>Comparative genomics of biotechnologically important yeasts.</title>
        <authorList>
            <consortium name="DOE Joint Genome Institute"/>
            <person name="Riley R."/>
            <person name="Haridas S."/>
            <person name="Wolfe K.H."/>
            <person name="Lopes M.R."/>
            <person name="Hittinger C.T."/>
            <person name="Goker M."/>
            <person name="Salamov A."/>
            <person name="Wisecaver J."/>
            <person name="Long T.M."/>
            <person name="Aerts A.L."/>
            <person name="Barry K."/>
            <person name="Choi C."/>
            <person name="Clum A."/>
            <person name="Coughlan A.Y."/>
            <person name="Deshpande S."/>
            <person name="Douglass A.P."/>
            <person name="Hanson S.J."/>
            <person name="Klenk H.-P."/>
            <person name="Labutti K."/>
            <person name="Lapidus A."/>
            <person name="Lindquist E."/>
            <person name="Lipzen A."/>
            <person name="Meier-Kolthoff J.P."/>
            <person name="Ohm R.A."/>
            <person name="Otillar R.P."/>
            <person name="Pangilinan J."/>
            <person name="Peng Y."/>
            <person name="Rokas A."/>
            <person name="Rosa C.A."/>
            <person name="Scheuner C."/>
            <person name="Sibirny A.A."/>
            <person name="Slot J.C."/>
            <person name="Stielow J.B."/>
            <person name="Sun H."/>
            <person name="Kurtzman C.P."/>
            <person name="Blackwell M."/>
            <person name="Grigoriev I.V."/>
            <person name="Jeffries T.W."/>
        </authorList>
    </citation>
    <scope>NUCLEOTIDE SEQUENCE [LARGE SCALE GENOMIC DNA]</scope>
    <source>
        <strain evidence="9">NRRL Y-1933</strain>
    </source>
</reference>
<dbReference type="GeneID" id="30996110"/>
<evidence type="ECO:0000256" key="6">
    <source>
        <dbReference type="ARBA" id="ARBA00023136"/>
    </source>
</evidence>
<dbReference type="Pfam" id="PF02133">
    <property type="entry name" value="Transp_cyt_pur"/>
    <property type="match status" value="1"/>
</dbReference>
<dbReference type="InterPro" id="IPR026030">
    <property type="entry name" value="Pur-cyt_permease_Fcy2/21/22"/>
</dbReference>
<dbReference type="Gene3D" id="1.10.4160.10">
    <property type="entry name" value="Hydantoin permease"/>
    <property type="match status" value="1"/>
</dbReference>
<keyword evidence="5 7" id="KW-1133">Transmembrane helix</keyword>
<comment type="subcellular location">
    <subcellularLocation>
        <location evidence="1">Membrane</location>
        <topology evidence="1">Multi-pass membrane protein</topology>
    </subcellularLocation>
</comment>
<dbReference type="OrthoDB" id="5428495at2759"/>
<proteinExistence type="inferred from homology"/>
<dbReference type="PANTHER" id="PTHR31806:SF17">
    <property type="entry name" value="VITAMIN B6 TRANSPORTER TPN1"/>
    <property type="match status" value="1"/>
</dbReference>
<evidence type="ECO:0000313" key="8">
    <source>
        <dbReference type="EMBL" id="ODV65826.1"/>
    </source>
</evidence>
<dbReference type="GO" id="GO:0022857">
    <property type="term" value="F:transmembrane transporter activity"/>
    <property type="evidence" value="ECO:0007669"/>
    <property type="project" value="InterPro"/>
</dbReference>
<organism evidence="8 9">
    <name type="scientific">Hyphopichia burtonii NRRL Y-1933</name>
    <dbReference type="NCBI Taxonomy" id="984485"/>
    <lineage>
        <taxon>Eukaryota</taxon>
        <taxon>Fungi</taxon>
        <taxon>Dikarya</taxon>
        <taxon>Ascomycota</taxon>
        <taxon>Saccharomycotina</taxon>
        <taxon>Pichiomycetes</taxon>
        <taxon>Debaryomycetaceae</taxon>
        <taxon>Hyphopichia</taxon>
    </lineage>
</organism>
<evidence type="ECO:0000313" key="9">
    <source>
        <dbReference type="Proteomes" id="UP000095085"/>
    </source>
</evidence>
<keyword evidence="3" id="KW-0813">Transport</keyword>
<dbReference type="GO" id="GO:0005886">
    <property type="term" value="C:plasma membrane"/>
    <property type="evidence" value="ECO:0007669"/>
    <property type="project" value="TreeGrafter"/>
</dbReference>
<evidence type="ECO:0000256" key="5">
    <source>
        <dbReference type="ARBA" id="ARBA00022989"/>
    </source>
</evidence>
<feature type="transmembrane region" description="Helical" evidence="7">
    <location>
        <begin position="114"/>
        <end position="133"/>
    </location>
</feature>
<dbReference type="InterPro" id="IPR001248">
    <property type="entry name" value="Pur-cyt_permease"/>
</dbReference>
<dbReference type="EMBL" id="KV454543">
    <property type="protein sequence ID" value="ODV65826.1"/>
    <property type="molecule type" value="Genomic_DNA"/>
</dbReference>
<accession>A0A1E4RF30</accession>
<dbReference type="GO" id="GO:0000329">
    <property type="term" value="C:fungal-type vacuole membrane"/>
    <property type="evidence" value="ECO:0007669"/>
    <property type="project" value="TreeGrafter"/>
</dbReference>
<feature type="transmembrane region" description="Helical" evidence="7">
    <location>
        <begin position="298"/>
        <end position="326"/>
    </location>
</feature>
<gene>
    <name evidence="8" type="ORF">HYPBUDRAFT_153465</name>
</gene>
<evidence type="ECO:0000256" key="3">
    <source>
        <dbReference type="ARBA" id="ARBA00022448"/>
    </source>
</evidence>
<dbReference type="RefSeq" id="XP_020074893.1">
    <property type="nucleotide sequence ID" value="XM_020221561.1"/>
</dbReference>
<dbReference type="STRING" id="984485.A0A1E4RF30"/>
<sequence>MNEETLKTKDGGEELVNRSYSVEDEPAHGSAEIKFKSNKYLGWMYKLDNLGIETRGIERVSPAERKQIQQLKKHSRLEQFINVAGLWFAACGGLTSMSSFFLPTLSFGLNLRDALVSGLIAMIIGCLVPAYTSTMGSKSGCRQMVSARFLFGNWGVKFVSLICIVGGIGWSIVNCVLGGQILSAINNDVDLAVGIVVISIISLIIAVFGIRVLLKFQTILAIPITIAVMLFYVVVCQKSGYLHDSNKLVQDLNTDSVTSRGNWLSFFTIGYSVTATWGSGASDYYILFPEDTPSYQVFLMTFLGISVPTTFVAIIATICGTIAYSYPPWNKAYESYGVGGLLNAAFDHWGGFGKFVVVILFLSLVCNNIMNTYSCAFEFQLIDRHLAVVPRWLWATLVTVIYLILSLVGKNHFSTIIGNFLPMLGYWISMYITLLLEENLLFRSSQKMKKLHYKEYGFETCSSFSTDIEKNGPVDAPVGSWLYLYNWDKWNKPENITFGFAAAIAFCCGVVGAAMGMSQVYYVGPISQLVGNGDIGFWLAMAFSGVSYPLLRYVELKRFGK</sequence>
<evidence type="ECO:0000256" key="7">
    <source>
        <dbReference type="SAM" id="Phobius"/>
    </source>
</evidence>
<feature type="transmembrane region" description="Helical" evidence="7">
    <location>
        <begin position="351"/>
        <end position="370"/>
    </location>
</feature>
<feature type="transmembrane region" description="Helical" evidence="7">
    <location>
        <begin position="263"/>
        <end position="286"/>
    </location>
</feature>
<protein>
    <submittedName>
        <fullName evidence="8">Purine-cytosine transport protein</fullName>
    </submittedName>
</protein>
<feature type="transmembrane region" description="Helical" evidence="7">
    <location>
        <begin position="154"/>
        <end position="173"/>
    </location>
</feature>
<keyword evidence="9" id="KW-1185">Reference proteome</keyword>
<evidence type="ECO:0000256" key="1">
    <source>
        <dbReference type="ARBA" id="ARBA00004141"/>
    </source>
</evidence>
<feature type="transmembrane region" description="Helical" evidence="7">
    <location>
        <begin position="391"/>
        <end position="408"/>
    </location>
</feature>
<dbReference type="Proteomes" id="UP000095085">
    <property type="component" value="Unassembled WGS sequence"/>
</dbReference>
<evidence type="ECO:0000256" key="2">
    <source>
        <dbReference type="ARBA" id="ARBA00008974"/>
    </source>
</evidence>
<feature type="transmembrane region" description="Helical" evidence="7">
    <location>
        <begin position="193"/>
        <end position="214"/>
    </location>
</feature>
<keyword evidence="4 7" id="KW-0812">Transmembrane</keyword>
<dbReference type="PANTHER" id="PTHR31806">
    <property type="entry name" value="PURINE-CYTOSINE PERMEASE FCY2-RELATED"/>
    <property type="match status" value="1"/>
</dbReference>
<dbReference type="AlphaFoldDB" id="A0A1E4RF30"/>
<dbReference type="PIRSF" id="PIRSF002744">
    <property type="entry name" value="Pur-cyt_permease"/>
    <property type="match status" value="1"/>
</dbReference>
<feature type="transmembrane region" description="Helical" evidence="7">
    <location>
        <begin position="496"/>
        <end position="515"/>
    </location>
</feature>
<feature type="transmembrane region" description="Helical" evidence="7">
    <location>
        <begin position="80"/>
        <end position="102"/>
    </location>
</feature>
<evidence type="ECO:0000256" key="4">
    <source>
        <dbReference type="ARBA" id="ARBA00022692"/>
    </source>
</evidence>
<keyword evidence="6 7" id="KW-0472">Membrane</keyword>
<comment type="similarity">
    <text evidence="2">Belongs to the purine-cytosine permease (2.A.39) family.</text>
</comment>
<name>A0A1E4RF30_9ASCO</name>
<feature type="transmembrane region" description="Helical" evidence="7">
    <location>
        <begin position="420"/>
        <end position="442"/>
    </location>
</feature>